<feature type="domain" description="SEFIR" evidence="1">
    <location>
        <begin position="6"/>
        <end position="145"/>
    </location>
</feature>
<dbReference type="Proteomes" id="UP000672039">
    <property type="component" value="Chromosome"/>
</dbReference>
<dbReference type="SUPFAM" id="SSF52540">
    <property type="entry name" value="P-loop containing nucleoside triphosphate hydrolases"/>
    <property type="match status" value="1"/>
</dbReference>
<dbReference type="InterPro" id="IPR013568">
    <property type="entry name" value="SEFIR_dom"/>
</dbReference>
<reference evidence="2 3" key="1">
    <citation type="submission" date="2021-04" db="EMBL/GenBank/DDBJ databases">
        <title>Genomics, taxonomy and metabolism of representatives of sulfur bacteria of the genus Thiothrix: Thiothrix fructosivorans QT, Thiothrix unzii A1T and three new species, Thiothrix subterranea sp. nov., Thiothrix litoralis sp. nov. and 'Candidatus Thiothrix anitrata' sp. nov.</title>
        <authorList>
            <person name="Ravin N.V."/>
            <person name="Smolyakov D."/>
            <person name="Rudenko T.S."/>
            <person name="Mardanov A.V."/>
            <person name="Beletsky A.V."/>
            <person name="Markov N.D."/>
            <person name="Fomenkov A.I."/>
            <person name="Roberts R.J."/>
            <person name="Karnachuk O.V."/>
            <person name="Novikov A."/>
            <person name="Grabovich M.Y."/>
        </authorList>
    </citation>
    <scope>NUCLEOTIDE SEQUENCE [LARGE SCALE GENOMIC DNA]</scope>
    <source>
        <strain evidence="2 3">AS</strain>
    </source>
</reference>
<dbReference type="Gene3D" id="3.40.50.300">
    <property type="entry name" value="P-loop containing nucleotide triphosphate hydrolases"/>
    <property type="match status" value="1"/>
</dbReference>
<evidence type="ECO:0000313" key="2">
    <source>
        <dbReference type="EMBL" id="QTR46106.1"/>
    </source>
</evidence>
<organism evidence="2 3">
    <name type="scientific">Thiothrix litoralis</name>
    <dbReference type="NCBI Taxonomy" id="2891210"/>
    <lineage>
        <taxon>Bacteria</taxon>
        <taxon>Pseudomonadati</taxon>
        <taxon>Pseudomonadota</taxon>
        <taxon>Gammaproteobacteria</taxon>
        <taxon>Thiotrichales</taxon>
        <taxon>Thiotrichaceae</taxon>
        <taxon>Thiothrix</taxon>
    </lineage>
</organism>
<name>A0ABX7WQH3_9GAMM</name>
<evidence type="ECO:0000259" key="1">
    <source>
        <dbReference type="PROSITE" id="PS51534"/>
    </source>
</evidence>
<dbReference type="SUPFAM" id="SSF48452">
    <property type="entry name" value="TPR-like"/>
    <property type="match status" value="1"/>
</dbReference>
<dbReference type="InterPro" id="IPR027417">
    <property type="entry name" value="P-loop_NTPase"/>
</dbReference>
<dbReference type="EMBL" id="CP072801">
    <property type="protein sequence ID" value="QTR46106.1"/>
    <property type="molecule type" value="Genomic_DNA"/>
</dbReference>
<accession>A0ABX7WQH3</accession>
<dbReference type="PROSITE" id="PS51534">
    <property type="entry name" value="SEFIR"/>
    <property type="match status" value="1"/>
</dbReference>
<dbReference type="Gene3D" id="1.25.40.10">
    <property type="entry name" value="Tetratricopeptide repeat domain"/>
    <property type="match status" value="1"/>
</dbReference>
<gene>
    <name evidence="2" type="ORF">J9253_19355</name>
</gene>
<dbReference type="Pfam" id="PF08357">
    <property type="entry name" value="SEFIR"/>
    <property type="match status" value="1"/>
</dbReference>
<protein>
    <submittedName>
        <fullName evidence="2">TIR domain-containing protein</fullName>
    </submittedName>
</protein>
<dbReference type="InterPro" id="IPR011990">
    <property type="entry name" value="TPR-like_helical_dom_sf"/>
</dbReference>
<evidence type="ECO:0000313" key="3">
    <source>
        <dbReference type="Proteomes" id="UP000672039"/>
    </source>
</evidence>
<proteinExistence type="predicted"/>
<keyword evidence="3" id="KW-1185">Reference proteome</keyword>
<sequence length="979" mass="109197">MSELPKTKVFISYSHDSSEHSADVLAFSDRLNKNGVDCDIDQYLNGSPEEGWPLWMEQMLNEASYVLVICTETYWNRVQRKEKPGVGKGVKWESLLTYQDIYDNDSLNKKFIPIVFTSTNLEFIPKPLRAGSHYDLGRAETYEKLLRLLSGQPLAIKPMSGQTQHLPPVNASSAAPHIHSDRLPTVKGGFFGREAELQMLNDAWYGEENPHPNPSPRGRGAKETRIIQFIAPGGTGKTKLLRHWLDHTDGIDALIAWSFYSQGASEDKQTSATPFFSHAFEKLGSTRERFVTEEDKGEHLADLLRRQRCVLVLDGLEPLQHAGNGMRGELKDRAIRQLLKNLAGHSNGLCIITTRIAVYELADRAAVVSHDLQNLAPVDGVKLLQSLGVQGKPTELSKTVREYGCHALALTLLGNVLRLRYQGDVQKRDTLKALVKSTGSKESRHAFKVMQAYEDWFADQPELALLHLLGLFDHSIEQAVLQVLWDAQIPHLTAGIDEDDWLEAIAGLREEHHLLSQHDGGGDLDCHPLIREYFGKQLQTQHPDVWQQAHARLYDYYKALPEKELPDTLEEMQPLFSAVAHGCAAGLHQQAFDEVYWPRIQREDEFYNVKKLGAFSDDLATVAHFFTTPWQTPAAGLADADKALMLNFVGAVLRALGRLREGMESMQANVEMSVQQENWKEAAKGASNLSELQLTLGDLTEALSSAAQSVAYADKSGELFHRMSKCTTHADVLHQVGQVAQARELFQVAEALQQERQSGYPRLYSLGGFRYCDLLLVQGETAAVLERSESALEVAKRNGWLLGIALDQLSLGRAHLQQAVEETPPSLPLSGEEQEHAARSLSEAKGWLEQAVAGLRAAGAQHHLPRGLLARAAFFRYAHDVARARQDLQEVFEIAEPSGMRLFLTDYHLEMARLMLAEQEEGVCNTPLQGTDVGEYCIRPLALHEHIATAERLITATGYHRRDPELAELQQHLATGATP</sequence>
<dbReference type="RefSeq" id="WP_210222472.1">
    <property type="nucleotide sequence ID" value="NZ_CP072801.1"/>
</dbReference>
<dbReference type="Gene3D" id="3.40.50.11530">
    <property type="match status" value="1"/>
</dbReference>